<evidence type="ECO:0000313" key="3">
    <source>
        <dbReference type="EMBL" id="HIU09678.1"/>
    </source>
</evidence>
<dbReference type="GO" id="GO:0005737">
    <property type="term" value="C:cytoplasm"/>
    <property type="evidence" value="ECO:0007669"/>
    <property type="project" value="UniProtKB-SubCell"/>
</dbReference>
<keyword evidence="1 2" id="KW-0963">Cytoplasm</keyword>
<comment type="subcellular location">
    <subcellularLocation>
        <location evidence="2">Cytoplasm</location>
    </subcellularLocation>
</comment>
<dbReference type="InterPro" id="IPR010119">
    <property type="entry name" value="Gluconeogen_factor"/>
</dbReference>
<sequence length="319" mass="33646">MPDKHKRVVAIGGGTGLANLLRVLKELTPELTAVVAVTDDGGSSGKLRKEFGILPPGDVRNCLVALSDAELAMDGLLSYRFPEEGTLSGHTVGNILLAALQQAEGLDFAGAVARLSNLLAITGRVLPATCDDVCLAAVLEDGSVMHGETAICADSRRVKKLFLQPENCRLQPEVLAAVAAADYVFIGPGSVYSSLITNLLVPGLAQALKQSPAKVCYLANMATEPAELDTAELSFVYDLLESYAGEGRLIDVIIANNGAYPETALAALAARKSRPIVCDTAKLEVAGVHILQADFVDEVNFWQHDRVKLKTALAGLLGE</sequence>
<dbReference type="EMBL" id="DVMH01000003">
    <property type="protein sequence ID" value="HIU09678.1"/>
    <property type="molecule type" value="Genomic_DNA"/>
</dbReference>
<dbReference type="NCBIfam" id="TIGR01826">
    <property type="entry name" value="CofD_related"/>
    <property type="match status" value="1"/>
</dbReference>
<accession>A0A9D1HKN5</accession>
<dbReference type="Gene3D" id="3.40.50.10680">
    <property type="entry name" value="CofD-like domains"/>
    <property type="match status" value="1"/>
</dbReference>
<dbReference type="AlphaFoldDB" id="A0A9D1HKN5"/>
<dbReference type="SUPFAM" id="SSF142338">
    <property type="entry name" value="CofD-like"/>
    <property type="match status" value="1"/>
</dbReference>
<dbReference type="PANTHER" id="PTHR30135">
    <property type="entry name" value="UNCHARACTERIZED PROTEIN YVCK-RELATED"/>
    <property type="match status" value="1"/>
</dbReference>
<dbReference type="HAMAP" id="MF_00973">
    <property type="entry name" value="Gluconeogen_factor"/>
    <property type="match status" value="1"/>
</dbReference>
<dbReference type="Proteomes" id="UP000824124">
    <property type="component" value="Unassembled WGS sequence"/>
</dbReference>
<comment type="caution">
    <text evidence="3">The sequence shown here is derived from an EMBL/GenBank/DDBJ whole genome shotgun (WGS) entry which is preliminary data.</text>
</comment>
<comment type="function">
    <text evidence="2">Required for morphogenesis under gluconeogenic growth conditions.</text>
</comment>
<evidence type="ECO:0000256" key="2">
    <source>
        <dbReference type="HAMAP-Rule" id="MF_00973"/>
    </source>
</evidence>
<name>A0A9D1HKN5_9FIRM</name>
<reference evidence="3" key="2">
    <citation type="journal article" date="2021" name="PeerJ">
        <title>Extensive microbial diversity within the chicken gut microbiome revealed by metagenomics and culture.</title>
        <authorList>
            <person name="Gilroy R."/>
            <person name="Ravi A."/>
            <person name="Getino M."/>
            <person name="Pursley I."/>
            <person name="Horton D.L."/>
            <person name="Alikhan N.F."/>
            <person name="Baker D."/>
            <person name="Gharbi K."/>
            <person name="Hall N."/>
            <person name="Watson M."/>
            <person name="Adriaenssens E.M."/>
            <person name="Foster-Nyarko E."/>
            <person name="Jarju S."/>
            <person name="Secka A."/>
            <person name="Antonio M."/>
            <person name="Oren A."/>
            <person name="Chaudhuri R.R."/>
            <person name="La Ragione R."/>
            <person name="Hildebrand F."/>
            <person name="Pallen M.J."/>
        </authorList>
    </citation>
    <scope>NUCLEOTIDE SEQUENCE</scope>
    <source>
        <strain evidence="3">2830</strain>
    </source>
</reference>
<dbReference type="GO" id="GO:0043743">
    <property type="term" value="F:LPPG:FO 2-phospho-L-lactate transferase activity"/>
    <property type="evidence" value="ECO:0007669"/>
    <property type="project" value="InterPro"/>
</dbReference>
<dbReference type="GO" id="GO:0008360">
    <property type="term" value="P:regulation of cell shape"/>
    <property type="evidence" value="ECO:0007669"/>
    <property type="project" value="UniProtKB-UniRule"/>
</dbReference>
<organism evidence="3 4">
    <name type="scientific">Candidatus Avidehalobacter gallistercoris</name>
    <dbReference type="NCBI Taxonomy" id="2840694"/>
    <lineage>
        <taxon>Bacteria</taxon>
        <taxon>Bacillati</taxon>
        <taxon>Bacillota</taxon>
        <taxon>Clostridia</taxon>
        <taxon>Eubacteriales</taxon>
        <taxon>Peptococcaceae</taxon>
        <taxon>Peptococcaceae incertae sedis</taxon>
        <taxon>Candidatus Avidehalobacter</taxon>
    </lineage>
</organism>
<dbReference type="Pfam" id="PF01933">
    <property type="entry name" value="CofD"/>
    <property type="match status" value="1"/>
</dbReference>
<dbReference type="PANTHER" id="PTHR30135:SF3">
    <property type="entry name" value="GLUCONEOGENESIS FACTOR-RELATED"/>
    <property type="match status" value="1"/>
</dbReference>
<protein>
    <recommendedName>
        <fullName evidence="2">Putative gluconeogenesis factor</fullName>
    </recommendedName>
</protein>
<reference evidence="3" key="1">
    <citation type="submission" date="2020-10" db="EMBL/GenBank/DDBJ databases">
        <authorList>
            <person name="Gilroy R."/>
        </authorList>
    </citation>
    <scope>NUCLEOTIDE SEQUENCE</scope>
    <source>
        <strain evidence="3">2830</strain>
    </source>
</reference>
<evidence type="ECO:0000256" key="1">
    <source>
        <dbReference type="ARBA" id="ARBA00022490"/>
    </source>
</evidence>
<proteinExistence type="inferred from homology"/>
<evidence type="ECO:0000313" key="4">
    <source>
        <dbReference type="Proteomes" id="UP000824124"/>
    </source>
</evidence>
<comment type="similarity">
    <text evidence="2">Belongs to the gluconeogenesis factor family.</text>
</comment>
<dbReference type="CDD" id="cd07187">
    <property type="entry name" value="YvcK_like"/>
    <property type="match status" value="1"/>
</dbReference>
<dbReference type="InterPro" id="IPR002882">
    <property type="entry name" value="CofD"/>
</dbReference>
<gene>
    <name evidence="3" type="ORF">IAB00_00260</name>
</gene>
<dbReference type="InterPro" id="IPR038136">
    <property type="entry name" value="CofD-like_dom_sf"/>
</dbReference>